<dbReference type="HAMAP" id="MF_00191">
    <property type="entry name" value="IspH"/>
    <property type="match status" value="1"/>
</dbReference>
<feature type="binding site" evidence="5">
    <location>
        <position position="128"/>
    </location>
    <ligand>
        <name>isopentenyl diphosphate</name>
        <dbReference type="ChEBI" id="CHEBI:128769"/>
    </ligand>
</feature>
<proteinExistence type="inferred from homology"/>
<name>A0AA48GPU2_9BACT</name>
<feature type="transmembrane region" description="Helical" evidence="6">
    <location>
        <begin position="524"/>
        <end position="544"/>
    </location>
</feature>
<dbReference type="Pfam" id="PF02401">
    <property type="entry name" value="LYTB"/>
    <property type="match status" value="1"/>
</dbReference>
<comment type="cofactor">
    <cofactor evidence="5">
        <name>[4Fe-4S] cluster</name>
        <dbReference type="ChEBI" id="CHEBI:49883"/>
    </cofactor>
    <text evidence="5">Binds 1 [4Fe-4S] cluster per subunit.</text>
</comment>
<feature type="binding site" evidence="5">
    <location>
        <position position="100"/>
    </location>
    <ligand>
        <name>[4Fe-4S] cluster</name>
        <dbReference type="ChEBI" id="CHEBI:49883"/>
    </ligand>
</feature>
<evidence type="ECO:0000256" key="4">
    <source>
        <dbReference type="ARBA" id="ARBA00023014"/>
    </source>
</evidence>
<feature type="binding site" evidence="5">
    <location>
        <position position="268"/>
    </location>
    <ligand>
        <name>dimethylallyl diphosphate</name>
        <dbReference type="ChEBI" id="CHEBI:57623"/>
    </ligand>
</feature>
<feature type="transmembrane region" description="Helical" evidence="6">
    <location>
        <begin position="294"/>
        <end position="319"/>
    </location>
</feature>
<dbReference type="GO" id="GO:0016114">
    <property type="term" value="P:terpenoid biosynthetic process"/>
    <property type="evidence" value="ECO:0007669"/>
    <property type="project" value="UniProtKB-UniRule"/>
</dbReference>
<accession>A0AA48GPU2</accession>
<dbReference type="PANTHER" id="PTHR30426:SF0">
    <property type="entry name" value="4-HYDROXY-3-METHYLBUT-2-ENYL DIPHOSPHATE REDUCTASE"/>
    <property type="match status" value="1"/>
</dbReference>
<feature type="binding site" evidence="5">
    <location>
        <position position="225"/>
    </location>
    <ligand>
        <name>isopentenyl diphosphate</name>
        <dbReference type="ChEBI" id="CHEBI:128769"/>
    </ligand>
</feature>
<comment type="similarity">
    <text evidence="5">Belongs to the IspH family.</text>
</comment>
<evidence type="ECO:0000256" key="2">
    <source>
        <dbReference type="ARBA" id="ARBA00022723"/>
    </source>
</evidence>
<feature type="binding site" evidence="5">
    <location>
        <position position="224"/>
    </location>
    <ligand>
        <name>(2E)-4-hydroxy-3-methylbut-2-enyl diphosphate</name>
        <dbReference type="ChEBI" id="CHEBI:128753"/>
    </ligand>
</feature>
<feature type="binding site" evidence="5">
    <location>
        <position position="268"/>
    </location>
    <ligand>
        <name>isopentenyl diphosphate</name>
        <dbReference type="ChEBI" id="CHEBI:128769"/>
    </ligand>
</feature>
<feature type="transmembrane region" description="Helical" evidence="6">
    <location>
        <begin position="498"/>
        <end position="518"/>
    </location>
</feature>
<feature type="binding site" evidence="5">
    <location>
        <position position="225"/>
    </location>
    <ligand>
        <name>(2E)-4-hydroxy-3-methylbut-2-enyl diphosphate</name>
        <dbReference type="ChEBI" id="CHEBI:128753"/>
    </ligand>
</feature>
<dbReference type="EC" id="1.17.7.4" evidence="5"/>
<dbReference type="EMBL" id="AP027080">
    <property type="protein sequence ID" value="BDU73495.1"/>
    <property type="molecule type" value="Genomic_DNA"/>
</dbReference>
<evidence type="ECO:0000256" key="5">
    <source>
        <dbReference type="HAMAP-Rule" id="MF_00191"/>
    </source>
</evidence>
<dbReference type="GO" id="GO:0051745">
    <property type="term" value="F:4-hydroxy-3-methylbut-2-enyl diphosphate reductase activity"/>
    <property type="evidence" value="ECO:0007669"/>
    <property type="project" value="UniProtKB-UniRule"/>
</dbReference>
<dbReference type="AlphaFoldDB" id="A0AA48GPU2"/>
<feature type="binding site" evidence="5">
    <location>
        <position position="42"/>
    </location>
    <ligand>
        <name>dimethylallyl diphosphate</name>
        <dbReference type="ChEBI" id="CHEBI:57623"/>
    </ligand>
</feature>
<keyword evidence="5" id="KW-0414">Isoprene biosynthesis</keyword>
<feature type="binding site" evidence="5">
    <location>
        <position position="225"/>
    </location>
    <ligand>
        <name>dimethylallyl diphosphate</name>
        <dbReference type="ChEBI" id="CHEBI:57623"/>
    </ligand>
</feature>
<evidence type="ECO:0000313" key="7">
    <source>
        <dbReference type="EMBL" id="BDU73495.1"/>
    </source>
</evidence>
<dbReference type="GO" id="GO:0051539">
    <property type="term" value="F:4 iron, 4 sulfur cluster binding"/>
    <property type="evidence" value="ECO:0007669"/>
    <property type="project" value="UniProtKB-UniRule"/>
</dbReference>
<comment type="catalytic activity">
    <reaction evidence="5">
        <text>isopentenyl diphosphate + 2 oxidized [2Fe-2S]-[ferredoxin] + H2O = (2E)-4-hydroxy-3-methylbut-2-enyl diphosphate + 2 reduced [2Fe-2S]-[ferredoxin] + 2 H(+)</text>
        <dbReference type="Rhea" id="RHEA:24488"/>
        <dbReference type="Rhea" id="RHEA-COMP:10000"/>
        <dbReference type="Rhea" id="RHEA-COMP:10001"/>
        <dbReference type="ChEBI" id="CHEBI:15377"/>
        <dbReference type="ChEBI" id="CHEBI:15378"/>
        <dbReference type="ChEBI" id="CHEBI:33737"/>
        <dbReference type="ChEBI" id="CHEBI:33738"/>
        <dbReference type="ChEBI" id="CHEBI:128753"/>
        <dbReference type="ChEBI" id="CHEBI:128769"/>
        <dbReference type="EC" id="1.17.7.4"/>
    </reaction>
</comment>
<dbReference type="Gene3D" id="3.40.1010.20">
    <property type="entry name" value="4-hydroxy-3-methylbut-2-enyl diphosphate reductase, catalytic domain"/>
    <property type="match status" value="2"/>
</dbReference>
<feature type="binding site" evidence="5">
    <location>
        <position position="226"/>
    </location>
    <ligand>
        <name>isopentenyl diphosphate</name>
        <dbReference type="ChEBI" id="CHEBI:128769"/>
    </ligand>
</feature>
<feature type="binding site" evidence="5">
    <location>
        <position position="12"/>
    </location>
    <ligand>
        <name>[4Fe-4S] cluster</name>
        <dbReference type="ChEBI" id="CHEBI:49883"/>
    </ligand>
</feature>
<feature type="binding site" evidence="5">
    <location>
        <position position="196"/>
    </location>
    <ligand>
        <name>[4Fe-4S] cluster</name>
        <dbReference type="ChEBI" id="CHEBI:49883"/>
    </ligand>
</feature>
<comment type="pathway">
    <text evidence="5">Isoprenoid biosynthesis; isopentenyl diphosphate biosynthesis via DXP pathway; isopentenyl diphosphate from 1-deoxy-D-xylulose 5-phosphate: step 6/6.</text>
</comment>
<feature type="active site" description="Proton donor" evidence="5">
    <location>
        <position position="130"/>
    </location>
</feature>
<evidence type="ECO:0000313" key="8">
    <source>
        <dbReference type="Proteomes" id="UP001238179"/>
    </source>
</evidence>
<dbReference type="NCBIfam" id="TIGR00216">
    <property type="entry name" value="ispH_lytB"/>
    <property type="match status" value="1"/>
</dbReference>
<feature type="binding site" evidence="5">
    <location>
        <position position="168"/>
    </location>
    <ligand>
        <name>(2E)-4-hydroxy-3-methylbut-2-enyl diphosphate</name>
        <dbReference type="ChEBI" id="CHEBI:128753"/>
    </ligand>
</feature>
<dbReference type="CDD" id="cd13944">
    <property type="entry name" value="lytB_ispH"/>
    <property type="match status" value="1"/>
</dbReference>
<dbReference type="GO" id="GO:0019288">
    <property type="term" value="P:isopentenyl diphosphate biosynthetic process, methylerythritol 4-phosphate pathway"/>
    <property type="evidence" value="ECO:0007669"/>
    <property type="project" value="UniProtKB-UniRule"/>
</dbReference>
<feature type="binding site" evidence="5">
    <location>
        <position position="42"/>
    </location>
    <ligand>
        <name>(2E)-4-hydroxy-3-methylbut-2-enyl diphosphate</name>
        <dbReference type="ChEBI" id="CHEBI:128753"/>
    </ligand>
</feature>
<evidence type="ECO:0000256" key="3">
    <source>
        <dbReference type="ARBA" id="ARBA00023004"/>
    </source>
</evidence>
<keyword evidence="6" id="KW-0472">Membrane</keyword>
<dbReference type="Proteomes" id="UP001238179">
    <property type="component" value="Chromosome"/>
</dbReference>
<evidence type="ECO:0000256" key="1">
    <source>
        <dbReference type="ARBA" id="ARBA00022485"/>
    </source>
</evidence>
<dbReference type="PANTHER" id="PTHR30426">
    <property type="entry name" value="4-HYDROXY-3-METHYLBUT-2-ENYL DIPHOSPHATE REDUCTASE"/>
    <property type="match status" value="1"/>
</dbReference>
<dbReference type="Gene3D" id="3.40.50.11270">
    <property type="match status" value="1"/>
</dbReference>
<dbReference type="KEGG" id="msil:METEAL_26690"/>
<feature type="binding site" evidence="5">
    <location>
        <position position="74"/>
    </location>
    <ligand>
        <name>isopentenyl diphosphate</name>
        <dbReference type="ChEBI" id="CHEBI:128769"/>
    </ligand>
</feature>
<comment type="pathway">
    <text evidence="5">Isoprenoid biosynthesis; dimethylallyl diphosphate biosynthesis; dimethylallyl diphosphate from (2E)-4-hydroxy-3-methylbutenyl diphosphate: step 1/1.</text>
</comment>
<comment type="catalytic activity">
    <reaction evidence="5">
        <text>dimethylallyl diphosphate + 2 oxidized [2Fe-2S]-[ferredoxin] + H2O = (2E)-4-hydroxy-3-methylbut-2-enyl diphosphate + 2 reduced [2Fe-2S]-[ferredoxin] + 2 H(+)</text>
        <dbReference type="Rhea" id="RHEA:24825"/>
        <dbReference type="Rhea" id="RHEA-COMP:10000"/>
        <dbReference type="Rhea" id="RHEA-COMP:10001"/>
        <dbReference type="ChEBI" id="CHEBI:15377"/>
        <dbReference type="ChEBI" id="CHEBI:15378"/>
        <dbReference type="ChEBI" id="CHEBI:33737"/>
        <dbReference type="ChEBI" id="CHEBI:33738"/>
        <dbReference type="ChEBI" id="CHEBI:57623"/>
        <dbReference type="ChEBI" id="CHEBI:128753"/>
        <dbReference type="EC" id="1.17.7.4"/>
    </reaction>
</comment>
<keyword evidence="8" id="KW-1185">Reference proteome</keyword>
<dbReference type="InterPro" id="IPR003451">
    <property type="entry name" value="LytB/IspH"/>
</dbReference>
<feature type="transmembrane region" description="Helical" evidence="6">
    <location>
        <begin position="325"/>
        <end position="346"/>
    </location>
</feature>
<dbReference type="RefSeq" id="WP_316412166.1">
    <property type="nucleotide sequence ID" value="NZ_AP027080.1"/>
</dbReference>
<keyword evidence="4 5" id="KW-0411">Iron-sulfur</keyword>
<feature type="binding site" evidence="5">
    <location>
        <position position="42"/>
    </location>
    <ligand>
        <name>isopentenyl diphosphate</name>
        <dbReference type="ChEBI" id="CHEBI:128769"/>
    </ligand>
</feature>
<gene>
    <name evidence="5" type="primary">ispH</name>
    <name evidence="7" type="ORF">METEAL_26690</name>
</gene>
<protein>
    <recommendedName>
        <fullName evidence="5">4-hydroxy-3-methylbut-2-enyl diphosphate reductase</fullName>
        <shortName evidence="5">HMBPP reductase</shortName>
        <ecNumber evidence="5">1.17.7.4</ecNumber>
    </recommendedName>
</protein>
<feature type="binding site" evidence="5">
    <location>
        <position position="224"/>
    </location>
    <ligand>
        <name>isopentenyl diphosphate</name>
        <dbReference type="ChEBI" id="CHEBI:128769"/>
    </ligand>
</feature>
<feature type="binding site" evidence="5">
    <location>
        <position position="128"/>
    </location>
    <ligand>
        <name>dimethylallyl diphosphate</name>
        <dbReference type="ChEBI" id="CHEBI:57623"/>
    </ligand>
</feature>
<dbReference type="GO" id="GO:0050992">
    <property type="term" value="P:dimethylallyl diphosphate biosynthetic process"/>
    <property type="evidence" value="ECO:0007669"/>
    <property type="project" value="UniProtKB-UniRule"/>
</dbReference>
<comment type="function">
    <text evidence="5">Catalyzes the conversion of 1-hydroxy-2-methyl-2-(E)-butenyl 4-diphosphate (HMBPP) into a mixture of isopentenyl diphosphate (IPP) and dimethylallyl diphosphate (DMAPP). Acts in the terminal step of the DOXP/MEP pathway for isoprenoid precursor biosynthesis.</text>
</comment>
<keyword evidence="1 5" id="KW-0004">4Fe-4S</keyword>
<keyword evidence="5" id="KW-0560">Oxidoreductase</keyword>
<sequence length="572" mass="61311">MKVIVAKTAGFCWGVRRAMDAVLDASTRSGSGPVQTLGPLIHNPQALELIGRRGVSVAPAPEAVASGTVVIRAHGIPIQSLRGLKDRQQRGELSIVNATCPEVAKVHSKIKKWSPKGYFTVILGTHGHAESVAHQSFAESGSAIVANLDEARALPDDVLRKVLVVAQTTFTMKDFQEISEYIRGRAKECISENTICEDTWTRQEEARNLARTVDYVIVVGGRASSNTKHLAELAVHYGKPVQYVETAAELDLTRFEGVGTVGVMAGASTPTWLVEEVVDILEQHGKGPERYTRIFNAAFGTPLKLAVGAGALTLGVHAWTGLPPSWKYAAITALYVLTMFLLAPFLNPLGLGSKGPARARILERNRTLMVGTALASLAAALTLSATLGLGSLLVVAAASVFGMVYKRKLQVGGTTLSIQSIPGSKDILVPAALAVVALALPLWHHGLAWGPRVWAGILLVAVLGFARTTLFNLKDMQNDQILGKETLPIVFGRRTTKILLLASLALAGAAILAATMRVPSRHGWIQAGIILACLVYPVVHLWLFQERFSAGKARFEPWVELSFYAAGLLALF</sequence>
<keyword evidence="3 5" id="KW-0408">Iron</keyword>
<keyword evidence="2 5" id="KW-0479">Metal-binding</keyword>
<feature type="binding site" evidence="5">
    <location>
        <position position="224"/>
    </location>
    <ligand>
        <name>dimethylallyl diphosphate</name>
        <dbReference type="ChEBI" id="CHEBI:57623"/>
    </ligand>
</feature>
<reference evidence="8" key="1">
    <citation type="journal article" date="2023" name="Int. J. Syst. Evol. Microbiol.">
        <title>Mesoterricola silvestris gen. nov., sp. nov., Mesoterricola sediminis sp. nov., Geothrix oryzae sp. nov., Geothrix edaphica sp. nov., Geothrix rubra sp. nov., and Geothrix limicola sp. nov., six novel members of Acidobacteriota isolated from soils.</title>
        <authorList>
            <person name="Itoh H."/>
            <person name="Sugisawa Y."/>
            <person name="Mise K."/>
            <person name="Xu Z."/>
            <person name="Kuniyasu M."/>
            <person name="Ushijima N."/>
            <person name="Kawano K."/>
            <person name="Kobayashi E."/>
            <person name="Shiratori Y."/>
            <person name="Masuda Y."/>
            <person name="Senoo K."/>
        </authorList>
    </citation>
    <scope>NUCLEOTIDE SEQUENCE [LARGE SCALE GENOMIC DNA]</scope>
    <source>
        <strain evidence="8">W79</strain>
    </source>
</reference>
<feature type="binding site" evidence="5">
    <location>
        <position position="128"/>
    </location>
    <ligand>
        <name>(2E)-4-hydroxy-3-methylbut-2-enyl diphosphate</name>
        <dbReference type="ChEBI" id="CHEBI:128753"/>
    </ligand>
</feature>
<feature type="binding site" evidence="5">
    <location>
        <position position="74"/>
    </location>
    <ligand>
        <name>dimethylallyl diphosphate</name>
        <dbReference type="ChEBI" id="CHEBI:57623"/>
    </ligand>
</feature>
<feature type="binding site" evidence="5">
    <location>
        <position position="74"/>
    </location>
    <ligand>
        <name>(2E)-4-hydroxy-3-methylbut-2-enyl diphosphate</name>
        <dbReference type="ChEBI" id="CHEBI:128753"/>
    </ligand>
</feature>
<keyword evidence="6" id="KW-1133">Transmembrane helix</keyword>
<feature type="binding site" evidence="5">
    <location>
        <position position="268"/>
    </location>
    <ligand>
        <name>(2E)-4-hydroxy-3-methylbut-2-enyl diphosphate</name>
        <dbReference type="ChEBI" id="CHEBI:128753"/>
    </ligand>
</feature>
<keyword evidence="6" id="KW-0812">Transmembrane</keyword>
<evidence type="ECO:0000256" key="6">
    <source>
        <dbReference type="SAM" id="Phobius"/>
    </source>
</evidence>
<organism evidence="7 8">
    <name type="scientific">Mesoterricola silvestris</name>
    <dbReference type="NCBI Taxonomy" id="2927979"/>
    <lineage>
        <taxon>Bacteria</taxon>
        <taxon>Pseudomonadati</taxon>
        <taxon>Acidobacteriota</taxon>
        <taxon>Holophagae</taxon>
        <taxon>Holophagales</taxon>
        <taxon>Holophagaceae</taxon>
        <taxon>Mesoterricola</taxon>
    </lineage>
</organism>
<dbReference type="GO" id="GO:0046872">
    <property type="term" value="F:metal ion binding"/>
    <property type="evidence" value="ECO:0007669"/>
    <property type="project" value="UniProtKB-KW"/>
</dbReference>
<feature type="transmembrane region" description="Helical" evidence="6">
    <location>
        <begin position="453"/>
        <end position="473"/>
    </location>
</feature>
<feature type="binding site" evidence="5">
    <location>
        <position position="226"/>
    </location>
    <ligand>
        <name>(2E)-4-hydroxy-3-methylbut-2-enyl diphosphate</name>
        <dbReference type="ChEBI" id="CHEBI:128753"/>
    </ligand>
</feature>
<feature type="binding site" evidence="5">
    <location>
        <position position="226"/>
    </location>
    <ligand>
        <name>dimethylallyl diphosphate</name>
        <dbReference type="ChEBI" id="CHEBI:57623"/>
    </ligand>
</feature>